<name>A0A8R7QMP1_TRIUA</name>
<sequence length="54" mass="6177">MSRAGADGRERHWLHNSPPPQLLPSGAKFTNHTAQNSEIHSIHALQRMIHHYIE</sequence>
<reference evidence="3" key="1">
    <citation type="journal article" date="2013" name="Nature">
        <title>Draft genome of the wheat A-genome progenitor Triticum urartu.</title>
        <authorList>
            <person name="Ling H.Q."/>
            <person name="Zhao S."/>
            <person name="Liu D."/>
            <person name="Wang J."/>
            <person name="Sun H."/>
            <person name="Zhang C."/>
            <person name="Fan H."/>
            <person name="Li D."/>
            <person name="Dong L."/>
            <person name="Tao Y."/>
            <person name="Gao C."/>
            <person name="Wu H."/>
            <person name="Li Y."/>
            <person name="Cui Y."/>
            <person name="Guo X."/>
            <person name="Zheng S."/>
            <person name="Wang B."/>
            <person name="Yu K."/>
            <person name="Liang Q."/>
            <person name="Yang W."/>
            <person name="Lou X."/>
            <person name="Chen J."/>
            <person name="Feng M."/>
            <person name="Jian J."/>
            <person name="Zhang X."/>
            <person name="Luo G."/>
            <person name="Jiang Y."/>
            <person name="Liu J."/>
            <person name="Wang Z."/>
            <person name="Sha Y."/>
            <person name="Zhang B."/>
            <person name="Wu H."/>
            <person name="Tang D."/>
            <person name="Shen Q."/>
            <person name="Xue P."/>
            <person name="Zou S."/>
            <person name="Wang X."/>
            <person name="Liu X."/>
            <person name="Wang F."/>
            <person name="Yang Y."/>
            <person name="An X."/>
            <person name="Dong Z."/>
            <person name="Zhang K."/>
            <person name="Zhang X."/>
            <person name="Luo M.C."/>
            <person name="Dvorak J."/>
            <person name="Tong Y."/>
            <person name="Wang J."/>
            <person name="Yang H."/>
            <person name="Li Z."/>
            <person name="Wang D."/>
            <person name="Zhang A."/>
            <person name="Wang J."/>
        </authorList>
    </citation>
    <scope>NUCLEOTIDE SEQUENCE</scope>
    <source>
        <strain evidence="3">cv. G1812</strain>
    </source>
</reference>
<evidence type="ECO:0000313" key="2">
    <source>
        <dbReference type="EnsemblPlants" id="TuG1812G0600001995.01.T01"/>
    </source>
</evidence>
<evidence type="ECO:0000256" key="1">
    <source>
        <dbReference type="SAM" id="MobiDB-lite"/>
    </source>
</evidence>
<reference evidence="2" key="3">
    <citation type="submission" date="2022-06" db="UniProtKB">
        <authorList>
            <consortium name="EnsemblPlants"/>
        </authorList>
    </citation>
    <scope>IDENTIFICATION</scope>
</reference>
<feature type="compositionally biased region" description="Basic and acidic residues" evidence="1">
    <location>
        <begin position="1"/>
        <end position="13"/>
    </location>
</feature>
<reference evidence="2" key="2">
    <citation type="submission" date="2018-03" db="EMBL/GenBank/DDBJ databases">
        <title>The Triticum urartu genome reveals the dynamic nature of wheat genome evolution.</title>
        <authorList>
            <person name="Ling H."/>
            <person name="Ma B."/>
            <person name="Shi X."/>
            <person name="Liu H."/>
            <person name="Dong L."/>
            <person name="Sun H."/>
            <person name="Cao Y."/>
            <person name="Gao Q."/>
            <person name="Zheng S."/>
            <person name="Li Y."/>
            <person name="Yu Y."/>
            <person name="Du H."/>
            <person name="Qi M."/>
            <person name="Li Y."/>
            <person name="Yu H."/>
            <person name="Cui Y."/>
            <person name="Wang N."/>
            <person name="Chen C."/>
            <person name="Wu H."/>
            <person name="Zhao Y."/>
            <person name="Zhang J."/>
            <person name="Li Y."/>
            <person name="Zhou W."/>
            <person name="Zhang B."/>
            <person name="Hu W."/>
            <person name="Eijk M."/>
            <person name="Tang J."/>
            <person name="Witsenboer H."/>
            <person name="Zhao S."/>
            <person name="Li Z."/>
            <person name="Zhang A."/>
            <person name="Wang D."/>
            <person name="Liang C."/>
        </authorList>
    </citation>
    <scope>NUCLEOTIDE SEQUENCE [LARGE SCALE GENOMIC DNA]</scope>
    <source>
        <strain evidence="2">cv. G1812</strain>
    </source>
</reference>
<feature type="region of interest" description="Disordered" evidence="1">
    <location>
        <begin position="1"/>
        <end position="28"/>
    </location>
</feature>
<dbReference type="Proteomes" id="UP000015106">
    <property type="component" value="Chromosome 6"/>
</dbReference>
<accession>A0A8R7QMP1</accession>
<dbReference type="Gramene" id="TuG1812G0600001995.01.T01">
    <property type="protein sequence ID" value="TuG1812G0600001995.01.T01"/>
    <property type="gene ID" value="TuG1812G0600001995.01"/>
</dbReference>
<dbReference type="EnsemblPlants" id="TuG1812G0600001995.01.T01">
    <property type="protein sequence ID" value="TuG1812G0600001995.01.T01"/>
    <property type="gene ID" value="TuG1812G0600001995.01"/>
</dbReference>
<protein>
    <submittedName>
        <fullName evidence="2">Uncharacterized protein</fullName>
    </submittedName>
</protein>
<dbReference type="AlphaFoldDB" id="A0A8R7QMP1"/>
<keyword evidence="3" id="KW-1185">Reference proteome</keyword>
<evidence type="ECO:0000313" key="3">
    <source>
        <dbReference type="Proteomes" id="UP000015106"/>
    </source>
</evidence>
<proteinExistence type="predicted"/>
<organism evidence="2 3">
    <name type="scientific">Triticum urartu</name>
    <name type="common">Red wild einkorn</name>
    <name type="synonym">Crithodium urartu</name>
    <dbReference type="NCBI Taxonomy" id="4572"/>
    <lineage>
        <taxon>Eukaryota</taxon>
        <taxon>Viridiplantae</taxon>
        <taxon>Streptophyta</taxon>
        <taxon>Embryophyta</taxon>
        <taxon>Tracheophyta</taxon>
        <taxon>Spermatophyta</taxon>
        <taxon>Magnoliopsida</taxon>
        <taxon>Liliopsida</taxon>
        <taxon>Poales</taxon>
        <taxon>Poaceae</taxon>
        <taxon>BOP clade</taxon>
        <taxon>Pooideae</taxon>
        <taxon>Triticodae</taxon>
        <taxon>Triticeae</taxon>
        <taxon>Triticinae</taxon>
        <taxon>Triticum</taxon>
    </lineage>
</organism>